<evidence type="ECO:0000256" key="2">
    <source>
        <dbReference type="ARBA" id="ARBA00001966"/>
    </source>
</evidence>
<dbReference type="Pfam" id="PF04324">
    <property type="entry name" value="Fer2_BFD"/>
    <property type="match status" value="1"/>
</dbReference>
<evidence type="ECO:0000256" key="10">
    <source>
        <dbReference type="ARBA" id="ARBA00023063"/>
    </source>
</evidence>
<comment type="cofactor">
    <cofactor evidence="1">
        <name>Mo-bis(molybdopterin guanine dinucleotide)</name>
        <dbReference type="ChEBI" id="CHEBI:60539"/>
    </cofactor>
</comment>
<dbReference type="SUPFAM" id="SSF50692">
    <property type="entry name" value="ADC-like"/>
    <property type="match status" value="1"/>
</dbReference>
<organism evidence="12 13">
    <name type="scientific">Methylomonas denitrificans</name>
    <dbReference type="NCBI Taxonomy" id="1538553"/>
    <lineage>
        <taxon>Bacteria</taxon>
        <taxon>Pseudomonadati</taxon>
        <taxon>Pseudomonadota</taxon>
        <taxon>Gammaproteobacteria</taxon>
        <taxon>Methylococcales</taxon>
        <taxon>Methylococcaceae</taxon>
        <taxon>Methylomonas</taxon>
    </lineage>
</organism>
<dbReference type="PANTHER" id="PTHR43105">
    <property type="entry name" value="RESPIRATORY NITRATE REDUCTASE"/>
    <property type="match status" value="1"/>
</dbReference>
<evidence type="ECO:0000313" key="13">
    <source>
        <dbReference type="Proteomes" id="UP000030512"/>
    </source>
</evidence>
<dbReference type="Pfam" id="PF00384">
    <property type="entry name" value="Molybdopterin"/>
    <property type="match status" value="1"/>
</dbReference>
<evidence type="ECO:0000256" key="6">
    <source>
        <dbReference type="ARBA" id="ARBA00022723"/>
    </source>
</evidence>
<keyword evidence="13" id="KW-1185">Reference proteome</keyword>
<keyword evidence="8" id="KW-0408">Iron</keyword>
<dbReference type="InterPro" id="IPR006656">
    <property type="entry name" value="Mopterin_OxRdtase"/>
</dbReference>
<dbReference type="InterPro" id="IPR006963">
    <property type="entry name" value="Mopterin_OxRdtase_4Fe-4S_dom"/>
</dbReference>
<dbReference type="InterPro" id="IPR006657">
    <property type="entry name" value="MoPterin_dinucl-bd_dom"/>
</dbReference>
<dbReference type="GO" id="GO:0051539">
    <property type="term" value="F:4 iron, 4 sulfur cluster binding"/>
    <property type="evidence" value="ECO:0007669"/>
    <property type="project" value="UniProtKB-KW"/>
</dbReference>
<dbReference type="PANTHER" id="PTHR43105:SF9">
    <property type="entry name" value="NADPH-FE(3+) OXIDOREDUCTASE SUBUNIT ALPHA"/>
    <property type="match status" value="1"/>
</dbReference>
<dbReference type="OrthoDB" id="9810782at2"/>
<dbReference type="InterPro" id="IPR009010">
    <property type="entry name" value="Asp_de-COase-like_dom_sf"/>
</dbReference>
<dbReference type="Proteomes" id="UP000030512">
    <property type="component" value="Chromosome"/>
</dbReference>
<dbReference type="InterPro" id="IPR050123">
    <property type="entry name" value="Prok_molybdopt-oxidoreductase"/>
</dbReference>
<protein>
    <submittedName>
        <fullName evidence="12">Nitrate reductase</fullName>
    </submittedName>
</protein>
<sequence length="892" mass="97591">MNTIKTTCPYCGVGCGIEATVEDSAAHRLTIKGDANHPANFGKLCSKGATLGDTVSLENRLLYPQIRGQRVDWDSALNHVAERFTKIIEQHGPEAVAFYVSGQLLTEDYYVANKLMKGFIGTANIDTNSRLCMSSAVVGYKRAFGADTVPCNYEDLEQAELILLVGSNAAWCHPIAFQRIRKAKENNPNLKIVVIDPRATASCDIADLHLPVKPGMDALLFNGILAYLQQNGRINQPYIDMHTEGFELALNEAVKTAGSIAQVAAGCGLSSEAVGTLFDWFASTENTVTVYSQGINQSSSGSDKCNAIINCHLATARIGKPGMGPFSFTGQPNAMGGREVGGLANTLAAHMDLENPEHVDRVGRFWGSDKVADKQGLKAVAMFDAIAAGQIKAVWIMATNPVVSMPDADKVKRALQQCELVVVSDCIANTDTAELAHVLLPATGWSEKDGTVTNLERRISRQRPLFPASGAAKHDWWIISQVGQRMGFKDAFNYQSSAEIFREHAQLSAFENDAEHQVRDFNLSAFTGIDRQGFDALQPVQWPVTTEQTTGTARMFADGRYFTANRKARFIPITPRPPVNAPDADYPFTLNTGRLRDQWHTMTRTGLAAKLNAHRPEPFVEMHPIDADKLGLNAHTLAQVQSRWGNMLARVELNPGQQIGSLFVPMHWTGQISSHGRMGAVVNPVVDPHSGQPESKQTPVKIKAWPAQWYATILSRQPLQITGAEYRVSVRGDRYFRYELASTEPGKDWRAWSRALLADTGHLDDDSCWLEYSDQQAGYYRTAYLPGRELQACLFVGPDCELPEPGWLGSLFAKTELSRAERLSLLSGLPPKGQADIGRIVCSCFNVGEKTIQQAVQTHQFQSVADISACLSAGSGCGSCVAELKEFLPKLS</sequence>
<evidence type="ECO:0000256" key="9">
    <source>
        <dbReference type="ARBA" id="ARBA00023014"/>
    </source>
</evidence>
<dbReference type="GO" id="GO:0016020">
    <property type="term" value="C:membrane"/>
    <property type="evidence" value="ECO:0007669"/>
    <property type="project" value="TreeGrafter"/>
</dbReference>
<dbReference type="GO" id="GO:0045333">
    <property type="term" value="P:cellular respiration"/>
    <property type="evidence" value="ECO:0007669"/>
    <property type="project" value="UniProtKB-ARBA"/>
</dbReference>
<dbReference type="Gene3D" id="2.40.40.20">
    <property type="match status" value="1"/>
</dbReference>
<keyword evidence="9" id="KW-0411">Iron-sulfur</keyword>
<keyword evidence="10" id="KW-0534">Nitrate assimilation</keyword>
<dbReference type="CDD" id="cd02791">
    <property type="entry name" value="MopB_CT_Nitrate-R-NapA-like"/>
    <property type="match status" value="1"/>
</dbReference>
<dbReference type="GO" id="GO:0042128">
    <property type="term" value="P:nitrate assimilation"/>
    <property type="evidence" value="ECO:0007669"/>
    <property type="project" value="UniProtKB-KW"/>
</dbReference>
<dbReference type="GO" id="GO:0043546">
    <property type="term" value="F:molybdopterin cofactor binding"/>
    <property type="evidence" value="ECO:0007669"/>
    <property type="project" value="InterPro"/>
</dbReference>
<evidence type="ECO:0000259" key="11">
    <source>
        <dbReference type="PROSITE" id="PS51669"/>
    </source>
</evidence>
<dbReference type="KEGG" id="mdn:JT25_021040"/>
<dbReference type="CDD" id="cd02754">
    <property type="entry name" value="MopB_Nitrate-R-NapA-like"/>
    <property type="match status" value="1"/>
</dbReference>
<dbReference type="GO" id="GO:1990204">
    <property type="term" value="C:oxidoreductase complex"/>
    <property type="evidence" value="ECO:0007669"/>
    <property type="project" value="UniProtKB-ARBA"/>
</dbReference>
<dbReference type="Pfam" id="PF04879">
    <property type="entry name" value="Molybdop_Fe4S4"/>
    <property type="match status" value="1"/>
</dbReference>
<accession>A0A140E6B6</accession>
<comment type="similarity">
    <text evidence="3">Belongs to the prokaryotic molybdopterin-containing oxidoreductase family. NasA/NapA/NarB subfamily.</text>
</comment>
<dbReference type="EMBL" id="CP014476">
    <property type="protein sequence ID" value="AMK78940.1"/>
    <property type="molecule type" value="Genomic_DNA"/>
</dbReference>
<keyword evidence="6" id="KW-0479">Metal-binding</keyword>
<dbReference type="GO" id="GO:0016491">
    <property type="term" value="F:oxidoreductase activity"/>
    <property type="evidence" value="ECO:0007669"/>
    <property type="project" value="UniProtKB-KW"/>
</dbReference>
<dbReference type="InterPro" id="IPR041854">
    <property type="entry name" value="BFD-like_2Fe2S-bd_dom_sf"/>
</dbReference>
<evidence type="ECO:0000256" key="4">
    <source>
        <dbReference type="ARBA" id="ARBA00022485"/>
    </source>
</evidence>
<evidence type="ECO:0000256" key="5">
    <source>
        <dbReference type="ARBA" id="ARBA00022505"/>
    </source>
</evidence>
<dbReference type="PROSITE" id="PS00551">
    <property type="entry name" value="MOLYBDOPTERIN_PROK_1"/>
    <property type="match status" value="1"/>
</dbReference>
<dbReference type="GO" id="GO:0046872">
    <property type="term" value="F:metal ion binding"/>
    <property type="evidence" value="ECO:0007669"/>
    <property type="project" value="UniProtKB-KW"/>
</dbReference>
<keyword evidence="7" id="KW-0560">Oxidoreductase</keyword>
<feature type="domain" description="4Fe-4S Mo/W bis-MGD-type" evidence="11">
    <location>
        <begin position="1"/>
        <end position="59"/>
    </location>
</feature>
<dbReference type="RefSeq" id="WP_036278252.1">
    <property type="nucleotide sequence ID" value="NZ_CP014476.1"/>
</dbReference>
<dbReference type="Gene3D" id="2.20.25.90">
    <property type="entry name" value="ADC-like domains"/>
    <property type="match status" value="1"/>
</dbReference>
<keyword evidence="4" id="KW-0004">4Fe-4S</keyword>
<dbReference type="SUPFAM" id="SSF53706">
    <property type="entry name" value="Formate dehydrogenase/DMSO reductase, domains 1-3"/>
    <property type="match status" value="1"/>
</dbReference>
<dbReference type="PROSITE" id="PS51669">
    <property type="entry name" value="4FE4S_MOW_BIS_MGD"/>
    <property type="match status" value="1"/>
</dbReference>
<evidence type="ECO:0000256" key="7">
    <source>
        <dbReference type="ARBA" id="ARBA00023002"/>
    </source>
</evidence>
<dbReference type="InterPro" id="IPR007419">
    <property type="entry name" value="BFD-like_2Fe2S-bd_dom"/>
</dbReference>
<dbReference type="AlphaFoldDB" id="A0A140E6B6"/>
<dbReference type="Gene3D" id="1.10.10.1100">
    <property type="entry name" value="BFD-like [2Fe-2S]-binding domain"/>
    <property type="match status" value="1"/>
</dbReference>
<keyword evidence="5" id="KW-0500">Molybdenum</keyword>
<evidence type="ECO:0000313" key="12">
    <source>
        <dbReference type="EMBL" id="AMK78940.1"/>
    </source>
</evidence>
<dbReference type="Gene3D" id="3.40.228.10">
    <property type="entry name" value="Dimethylsulfoxide Reductase, domain 2"/>
    <property type="match status" value="1"/>
</dbReference>
<dbReference type="InterPro" id="IPR041957">
    <property type="entry name" value="CT_Nitrate-R-NapA-like"/>
</dbReference>
<dbReference type="SMART" id="SM00926">
    <property type="entry name" value="Molybdop_Fe4S4"/>
    <property type="match status" value="1"/>
</dbReference>
<dbReference type="InterPro" id="IPR027467">
    <property type="entry name" value="MopterinOxRdtase_cofactor_BS"/>
</dbReference>
<name>A0A140E6B6_9GAMM</name>
<dbReference type="Pfam" id="PF01568">
    <property type="entry name" value="Molydop_binding"/>
    <property type="match status" value="1"/>
</dbReference>
<reference evidence="12 13" key="1">
    <citation type="journal article" date="2015" name="Environ. Microbiol.">
        <title>Methane oxidation coupled to nitrate reduction under hypoxia by the Gammaproteobacterium Methylomonas denitrificans, sp. nov. type strain FJG1.</title>
        <authorList>
            <person name="Kits K.D."/>
            <person name="Klotz M.G."/>
            <person name="Stein L.Y."/>
        </authorList>
    </citation>
    <scope>NUCLEOTIDE SEQUENCE [LARGE SCALE GENOMIC DNA]</scope>
    <source>
        <strain evidence="12 13">FJG1</strain>
    </source>
</reference>
<dbReference type="STRING" id="1538553.JT25_021040"/>
<gene>
    <name evidence="12" type="ORF">JT25_021040</name>
</gene>
<evidence type="ECO:0000256" key="3">
    <source>
        <dbReference type="ARBA" id="ARBA00008747"/>
    </source>
</evidence>
<evidence type="ECO:0000256" key="1">
    <source>
        <dbReference type="ARBA" id="ARBA00001942"/>
    </source>
</evidence>
<evidence type="ECO:0000256" key="8">
    <source>
        <dbReference type="ARBA" id="ARBA00023004"/>
    </source>
</evidence>
<proteinExistence type="inferred from homology"/>
<dbReference type="Gene3D" id="3.40.50.740">
    <property type="match status" value="1"/>
</dbReference>
<comment type="cofactor">
    <cofactor evidence="2">
        <name>[4Fe-4S] cluster</name>
        <dbReference type="ChEBI" id="CHEBI:49883"/>
    </cofactor>
</comment>